<sequence length="65" mass="7436">MSTEDPERAEQRAEKNLEAAITRARTGAVAVRNWQSVLSEFKGMYEENGFGRDVKLIFMQTVRES</sequence>
<evidence type="ECO:0000313" key="2">
    <source>
        <dbReference type="Proteomes" id="UP000246630"/>
    </source>
</evidence>
<accession>A0A2U8UIY1</accession>
<organism evidence="1 2">
    <name type="scientific">Microbacterium phage Hyperion</name>
    <dbReference type="NCBI Taxonomy" id="2182354"/>
    <lineage>
        <taxon>Viruses</taxon>
        <taxon>Duplodnaviria</taxon>
        <taxon>Heunggongvirae</taxon>
        <taxon>Uroviricota</taxon>
        <taxon>Caudoviricetes</taxon>
        <taxon>Squashvirus</taxon>
        <taxon>Squashvirus hyperion</taxon>
    </lineage>
</organism>
<dbReference type="RefSeq" id="YP_009801584.1">
    <property type="nucleotide sequence ID" value="NC_047973.1"/>
</dbReference>
<evidence type="ECO:0000313" key="1">
    <source>
        <dbReference type="EMBL" id="AWN03558.1"/>
    </source>
</evidence>
<keyword evidence="2" id="KW-1185">Reference proteome</keyword>
<proteinExistence type="predicted"/>
<name>A0A2U8UIY1_9CAUD</name>
<dbReference type="GeneID" id="54992101"/>
<gene>
    <name evidence="1" type="primary">42</name>
    <name evidence="1" type="ORF">PBI_HYPERION_42</name>
</gene>
<protein>
    <submittedName>
        <fullName evidence="1">Uncharacterized protein</fullName>
    </submittedName>
</protein>
<dbReference type="Proteomes" id="UP000246630">
    <property type="component" value="Segment"/>
</dbReference>
<dbReference type="EMBL" id="MH153803">
    <property type="protein sequence ID" value="AWN03558.1"/>
    <property type="molecule type" value="Genomic_DNA"/>
</dbReference>
<reference evidence="1 2" key="1">
    <citation type="submission" date="2018-03" db="EMBL/GenBank/DDBJ databases">
        <authorList>
            <person name="Stanton A.-C.J."/>
            <person name="Garlena R.A."/>
            <person name="Russell D.A."/>
            <person name="Pope W.H."/>
            <person name="Jacobs-Sera D."/>
            <person name="Hatfull G.F."/>
        </authorList>
    </citation>
    <scope>NUCLEOTIDE SEQUENCE [LARGE SCALE GENOMIC DNA]</scope>
</reference>
<dbReference type="KEGG" id="vg:54992101"/>